<evidence type="ECO:0000313" key="3">
    <source>
        <dbReference type="Proteomes" id="UP000319383"/>
    </source>
</evidence>
<feature type="domain" description="Neutral/alkaline non-lysosomal ceramidase N-terminal" evidence="1">
    <location>
        <begin position="13"/>
        <end position="237"/>
    </location>
</feature>
<gene>
    <name evidence="2" type="ORF">Mal52_41660</name>
</gene>
<dbReference type="KEGG" id="sdyn:Mal52_41660"/>
<evidence type="ECO:0000313" key="2">
    <source>
        <dbReference type="EMBL" id="QDU45671.1"/>
    </source>
</evidence>
<dbReference type="Proteomes" id="UP000319383">
    <property type="component" value="Chromosome"/>
</dbReference>
<organism evidence="2 3">
    <name type="scientific">Symmachiella dynata</name>
    <dbReference type="NCBI Taxonomy" id="2527995"/>
    <lineage>
        <taxon>Bacteria</taxon>
        <taxon>Pseudomonadati</taxon>
        <taxon>Planctomycetota</taxon>
        <taxon>Planctomycetia</taxon>
        <taxon>Planctomycetales</taxon>
        <taxon>Planctomycetaceae</taxon>
        <taxon>Symmachiella</taxon>
    </lineage>
</organism>
<name>A0A517ZT59_9PLAN</name>
<dbReference type="InterPro" id="IPR031329">
    <property type="entry name" value="NEUT/ALK_ceramidase_N"/>
</dbReference>
<evidence type="ECO:0000259" key="1">
    <source>
        <dbReference type="Pfam" id="PF04734"/>
    </source>
</evidence>
<dbReference type="RefSeq" id="WP_145378212.1">
    <property type="nucleotide sequence ID" value="NZ_CP036276.1"/>
</dbReference>
<dbReference type="EMBL" id="CP036276">
    <property type="protein sequence ID" value="QDU45671.1"/>
    <property type="molecule type" value="Genomic_DNA"/>
</dbReference>
<protein>
    <submittedName>
        <fullName evidence="2">Neutral/alkaline non-lysosomal ceramidase</fullName>
    </submittedName>
</protein>
<sequence length="484" mass="52948">MPAHITPTSRCRLGIGCSDITPPVGIYHRFWGAAKHDRATGVHRPLLATVLIIEPYESGSTNEHTVMVALDHCILRPPELAELTAAVCQLTGEDESQLMITFSHTHSGGNLCKDRVELPGGELIVPYLESLPEKIAAAYHAARETSQTAILTYGATTCDMARQRDFWDEQQDRYVCGFNPQGQCDQTLVVARATDEQGGTLATIVNYACHPTTLAWENTLISPDYIGALRETVEQATAAPCLFLLSPCGDVGPRDGFVGDPAVADRNGRQVGYAALSVLQSLPAAAEDFHYIGPVLSGATLGAWEYRPHSTNRAAETGCFQHHRWQVPLDYLDGLPTAATVEAELKALIAQESQTRKTGDDTTAHELRVLAERKRRLLERIAPLPPGEHYPYTVEMVKLGDAIWIAIEGEPYNLLQQELRQSFPHTPLIITVLANGARASYIPRQEDYGKALYQTEIALLAPGALETLIQAIANQITKWTGLEA</sequence>
<dbReference type="Pfam" id="PF04734">
    <property type="entry name" value="Ceramidase_alk"/>
    <property type="match status" value="1"/>
</dbReference>
<proteinExistence type="predicted"/>
<dbReference type="AlphaFoldDB" id="A0A517ZT59"/>
<keyword evidence="3" id="KW-1185">Reference proteome</keyword>
<reference evidence="2 3" key="1">
    <citation type="submission" date="2019-02" db="EMBL/GenBank/DDBJ databases">
        <title>Deep-cultivation of Planctomycetes and their phenomic and genomic characterization uncovers novel biology.</title>
        <authorList>
            <person name="Wiegand S."/>
            <person name="Jogler M."/>
            <person name="Boedeker C."/>
            <person name="Pinto D."/>
            <person name="Vollmers J."/>
            <person name="Rivas-Marin E."/>
            <person name="Kohn T."/>
            <person name="Peeters S.H."/>
            <person name="Heuer A."/>
            <person name="Rast P."/>
            <person name="Oberbeckmann S."/>
            <person name="Bunk B."/>
            <person name="Jeske O."/>
            <person name="Meyerdierks A."/>
            <person name="Storesund J.E."/>
            <person name="Kallscheuer N."/>
            <person name="Luecker S."/>
            <person name="Lage O.M."/>
            <person name="Pohl T."/>
            <person name="Merkel B.J."/>
            <person name="Hornburger P."/>
            <person name="Mueller R.-W."/>
            <person name="Bruemmer F."/>
            <person name="Labrenz M."/>
            <person name="Spormann A.M."/>
            <person name="Op den Camp H."/>
            <person name="Overmann J."/>
            <person name="Amann R."/>
            <person name="Jetten M.S.M."/>
            <person name="Mascher T."/>
            <person name="Medema M.H."/>
            <person name="Devos D.P."/>
            <person name="Kaster A.-K."/>
            <person name="Ovreas L."/>
            <person name="Rohde M."/>
            <person name="Galperin M.Y."/>
            <person name="Jogler C."/>
        </authorList>
    </citation>
    <scope>NUCLEOTIDE SEQUENCE [LARGE SCALE GENOMIC DNA]</scope>
    <source>
        <strain evidence="2 3">Mal52</strain>
    </source>
</reference>
<accession>A0A517ZT59</accession>